<protein>
    <submittedName>
        <fullName evidence="2">Uncharacterized protein</fullName>
    </submittedName>
</protein>
<sequence>MMSSERKLEFLVNVFIQQMGIPQSETDAYFGTKEPAPPYHSPVDHLENNQPVKPCPGDIITSVILSSSAPLPPSTCPPSTSWQPTSSQVHQQAPPLSKTPSPVGDGSLVRLPPPPHNDRRPHRLSRGERGGERGGEKRGERGEERGGEGRRQRRREVAEEEVYHEELDRSFSGSSLSQENQEYCSSPAQTGDGDCYSRARPFIAEDQSDSDSEPPALSPHSAMGEKAWIKNK</sequence>
<dbReference type="GO" id="GO:0005267">
    <property type="term" value="F:potassium channel activity"/>
    <property type="evidence" value="ECO:0007669"/>
    <property type="project" value="InterPro"/>
</dbReference>
<gene>
    <name evidence="2" type="ORF">NHX12_029949</name>
</gene>
<keyword evidence="3" id="KW-1185">Reference proteome</keyword>
<feature type="compositionally biased region" description="Low complexity" evidence="1">
    <location>
        <begin position="77"/>
        <end position="87"/>
    </location>
</feature>
<feature type="region of interest" description="Disordered" evidence="1">
    <location>
        <begin position="26"/>
        <end position="232"/>
    </location>
</feature>
<proteinExistence type="predicted"/>
<dbReference type="EMBL" id="JANIIK010000046">
    <property type="protein sequence ID" value="KAJ3602190.1"/>
    <property type="molecule type" value="Genomic_DNA"/>
</dbReference>
<reference evidence="2" key="1">
    <citation type="submission" date="2022-07" db="EMBL/GenBank/DDBJ databases">
        <title>Chromosome-level genome of Muraenolepis orangiensis.</title>
        <authorList>
            <person name="Kim J."/>
        </authorList>
    </citation>
    <scope>NUCLEOTIDE SEQUENCE</scope>
    <source>
        <strain evidence="2">KU_S4_2022</strain>
        <tissue evidence="2">Muscle</tissue>
    </source>
</reference>
<dbReference type="GO" id="GO:0016020">
    <property type="term" value="C:membrane"/>
    <property type="evidence" value="ECO:0007669"/>
    <property type="project" value="InterPro"/>
</dbReference>
<dbReference type="Pfam" id="PF16642">
    <property type="entry name" value="KCNQ2_u3"/>
    <property type="match status" value="1"/>
</dbReference>
<organism evidence="2 3">
    <name type="scientific">Muraenolepis orangiensis</name>
    <name type="common">Patagonian moray cod</name>
    <dbReference type="NCBI Taxonomy" id="630683"/>
    <lineage>
        <taxon>Eukaryota</taxon>
        <taxon>Metazoa</taxon>
        <taxon>Chordata</taxon>
        <taxon>Craniata</taxon>
        <taxon>Vertebrata</taxon>
        <taxon>Euteleostomi</taxon>
        <taxon>Actinopterygii</taxon>
        <taxon>Neopterygii</taxon>
        <taxon>Teleostei</taxon>
        <taxon>Neoteleostei</taxon>
        <taxon>Acanthomorphata</taxon>
        <taxon>Zeiogadaria</taxon>
        <taxon>Gadariae</taxon>
        <taxon>Gadiformes</taxon>
        <taxon>Muraenolepidoidei</taxon>
        <taxon>Muraenolepididae</taxon>
        <taxon>Muraenolepis</taxon>
    </lineage>
</organism>
<comment type="caution">
    <text evidence="2">The sequence shown here is derived from an EMBL/GenBank/DDBJ whole genome shotgun (WGS) entry which is preliminary data.</text>
</comment>
<accession>A0A9Q0E7Q4</accession>
<evidence type="ECO:0000313" key="3">
    <source>
        <dbReference type="Proteomes" id="UP001148018"/>
    </source>
</evidence>
<dbReference type="AlphaFoldDB" id="A0A9Q0E7Q4"/>
<feature type="compositionally biased region" description="Basic and acidic residues" evidence="1">
    <location>
        <begin position="125"/>
        <end position="150"/>
    </location>
</feature>
<evidence type="ECO:0000256" key="1">
    <source>
        <dbReference type="SAM" id="MobiDB-lite"/>
    </source>
</evidence>
<dbReference type="InterPro" id="IPR020969">
    <property type="entry name" value="Ankyrin-G_BS"/>
</dbReference>
<dbReference type="Pfam" id="PF11956">
    <property type="entry name" value="KCNQC3-Ank-G_bd"/>
    <property type="match status" value="1"/>
</dbReference>
<dbReference type="Proteomes" id="UP001148018">
    <property type="component" value="Unassembled WGS sequence"/>
</dbReference>
<feature type="compositionally biased region" description="Polar residues" evidence="1">
    <location>
        <begin position="171"/>
        <end position="189"/>
    </location>
</feature>
<dbReference type="OrthoDB" id="8879391at2759"/>
<name>A0A9Q0E7Q4_9TELE</name>
<evidence type="ECO:0000313" key="2">
    <source>
        <dbReference type="EMBL" id="KAJ3602190.1"/>
    </source>
</evidence>